<evidence type="ECO:0000313" key="8">
    <source>
        <dbReference type="EMBL" id="QAB16351.1"/>
    </source>
</evidence>
<dbReference type="FunFam" id="3.40.50.300:FF:000006">
    <property type="entry name" value="DNA-binding transcriptional regulator NtrC"/>
    <property type="match status" value="1"/>
</dbReference>
<dbReference type="PROSITE" id="PS00675">
    <property type="entry name" value="SIGMA54_INTERACT_1"/>
    <property type="match status" value="1"/>
</dbReference>
<dbReference type="Pfam" id="PF25601">
    <property type="entry name" value="AAA_lid_14"/>
    <property type="match status" value="1"/>
</dbReference>
<dbReference type="InterPro" id="IPR009057">
    <property type="entry name" value="Homeodomain-like_sf"/>
</dbReference>
<dbReference type="AlphaFoldDB" id="A0A410H602"/>
<evidence type="ECO:0000256" key="4">
    <source>
        <dbReference type="ARBA" id="ARBA00023163"/>
    </source>
</evidence>
<keyword evidence="5" id="KW-0597">Phosphoprotein</keyword>
<dbReference type="Gene3D" id="1.10.10.60">
    <property type="entry name" value="Homeodomain-like"/>
    <property type="match status" value="1"/>
</dbReference>
<dbReference type="SUPFAM" id="SSF52540">
    <property type="entry name" value="P-loop containing nucleoside triphosphate hydrolases"/>
    <property type="match status" value="1"/>
</dbReference>
<feature type="modified residue" description="4-aspartylphosphate" evidence="5">
    <location>
        <position position="64"/>
    </location>
</feature>
<dbReference type="CDD" id="cd00009">
    <property type="entry name" value="AAA"/>
    <property type="match status" value="1"/>
</dbReference>
<keyword evidence="4" id="KW-0804">Transcription</keyword>
<keyword evidence="1" id="KW-0547">Nucleotide-binding</keyword>
<dbReference type="Gene3D" id="3.40.50.2300">
    <property type="match status" value="1"/>
</dbReference>
<evidence type="ECO:0000256" key="2">
    <source>
        <dbReference type="ARBA" id="ARBA00022840"/>
    </source>
</evidence>
<dbReference type="InterPro" id="IPR058031">
    <property type="entry name" value="AAA_lid_NorR"/>
</dbReference>
<dbReference type="EMBL" id="CP035033">
    <property type="protein sequence ID" value="QAB16351.1"/>
    <property type="molecule type" value="Genomic_DNA"/>
</dbReference>
<dbReference type="SMART" id="SM00382">
    <property type="entry name" value="AAA"/>
    <property type="match status" value="1"/>
</dbReference>
<dbReference type="Pfam" id="PF00072">
    <property type="entry name" value="Response_reg"/>
    <property type="match status" value="1"/>
</dbReference>
<dbReference type="InterPro" id="IPR001789">
    <property type="entry name" value="Sig_transdc_resp-reg_receiver"/>
</dbReference>
<name>A0A410H602_9GAMM</name>
<sequence length="455" mass="50905">MSVDSEATPDFDGQRLLLVDDDASLLTLLSIRLRSLGLEVETVGSGAEALAKLPTFNPHLVLTDLRMEEMDGLALYEQIHQHYPTLPVIIMTAHGTIQEAVDATSRGVFGFITKPIDHVELNEKIRQALNIHTAVGSGDEQAKWRKNIIGQSHVIEALLQDLYHVAQSDISVYIQGESGTGKELIAQAIHAASPRRNKPFIAVNCSAIPEDLLESELFGHKRGAFSGAIENRKGLFELAHGGVLFLDEIGDMSPAFQVKLLRALQEGEIRPVGESKTVSIDVRVVSASHKDLKQLVDEKQFRLDLYYRLNIVTLRLPSLTDRPEDIPLLANHFIAQQKTKAKKLSNEAMEMLLGYDWPGNIRELKNVIEQACTFATAPLIPASLIEKALQQKNLSMMSFNEAKQNFERDYLIRLLKLVNGNVTHAARIAQRNRTEFYRLLERHQLKPAEFKKKSS</sequence>
<dbReference type="InterPro" id="IPR025662">
    <property type="entry name" value="Sigma_54_int_dom_ATP-bd_1"/>
</dbReference>
<dbReference type="PANTHER" id="PTHR32071">
    <property type="entry name" value="TRANSCRIPTIONAL REGULATORY PROTEIN"/>
    <property type="match status" value="1"/>
</dbReference>
<dbReference type="Gene3D" id="1.10.8.60">
    <property type="match status" value="1"/>
</dbReference>
<keyword evidence="3" id="KW-0805">Transcription regulation</keyword>
<dbReference type="PANTHER" id="PTHR32071:SF116">
    <property type="entry name" value="TRANSCRIPTIONAL REGULATORY PROTEIN GLRR"/>
    <property type="match status" value="1"/>
</dbReference>
<feature type="domain" description="Response regulatory" evidence="7">
    <location>
        <begin position="15"/>
        <end position="129"/>
    </location>
</feature>
<gene>
    <name evidence="8" type="ORF">EPV75_12115</name>
</gene>
<evidence type="ECO:0000256" key="3">
    <source>
        <dbReference type="ARBA" id="ARBA00023015"/>
    </source>
</evidence>
<dbReference type="PROSITE" id="PS50045">
    <property type="entry name" value="SIGMA54_INTERACT_4"/>
    <property type="match status" value="1"/>
</dbReference>
<accession>A0A410H602</accession>
<dbReference type="Pfam" id="PF00158">
    <property type="entry name" value="Sigma54_activat"/>
    <property type="match status" value="1"/>
</dbReference>
<dbReference type="InterPro" id="IPR003593">
    <property type="entry name" value="AAA+_ATPase"/>
</dbReference>
<dbReference type="InterPro" id="IPR025944">
    <property type="entry name" value="Sigma_54_int_dom_CS"/>
</dbReference>
<dbReference type="CDD" id="cd00156">
    <property type="entry name" value="REC"/>
    <property type="match status" value="1"/>
</dbReference>
<keyword evidence="2" id="KW-0067">ATP-binding</keyword>
<dbReference type="InterPro" id="IPR011006">
    <property type="entry name" value="CheY-like_superfamily"/>
</dbReference>
<dbReference type="Proteomes" id="UP000285478">
    <property type="component" value="Chromosome"/>
</dbReference>
<dbReference type="RefSeq" id="WP_128385568.1">
    <property type="nucleotide sequence ID" value="NZ_CP035033.1"/>
</dbReference>
<dbReference type="Gene3D" id="3.40.50.300">
    <property type="entry name" value="P-loop containing nucleotide triphosphate hydrolases"/>
    <property type="match status" value="1"/>
</dbReference>
<dbReference type="SMART" id="SM00448">
    <property type="entry name" value="REC"/>
    <property type="match status" value="1"/>
</dbReference>
<dbReference type="SUPFAM" id="SSF52172">
    <property type="entry name" value="CheY-like"/>
    <property type="match status" value="1"/>
</dbReference>
<feature type="domain" description="Sigma-54 factor interaction" evidence="6">
    <location>
        <begin position="148"/>
        <end position="373"/>
    </location>
</feature>
<protein>
    <submittedName>
        <fullName evidence="8">Response regulator</fullName>
    </submittedName>
</protein>
<dbReference type="GO" id="GO:0005524">
    <property type="term" value="F:ATP binding"/>
    <property type="evidence" value="ECO:0007669"/>
    <property type="project" value="UniProtKB-KW"/>
</dbReference>
<evidence type="ECO:0000256" key="1">
    <source>
        <dbReference type="ARBA" id="ARBA00022741"/>
    </source>
</evidence>
<dbReference type="InterPro" id="IPR027417">
    <property type="entry name" value="P-loop_NTPase"/>
</dbReference>
<evidence type="ECO:0000259" key="7">
    <source>
        <dbReference type="PROSITE" id="PS50110"/>
    </source>
</evidence>
<evidence type="ECO:0000259" key="6">
    <source>
        <dbReference type="PROSITE" id="PS50045"/>
    </source>
</evidence>
<dbReference type="PROSITE" id="PS50110">
    <property type="entry name" value="RESPONSE_REGULATORY"/>
    <property type="match status" value="1"/>
</dbReference>
<dbReference type="InterPro" id="IPR002078">
    <property type="entry name" value="Sigma_54_int"/>
</dbReference>
<dbReference type="GO" id="GO:0000160">
    <property type="term" value="P:phosphorelay signal transduction system"/>
    <property type="evidence" value="ECO:0007669"/>
    <property type="project" value="InterPro"/>
</dbReference>
<dbReference type="SUPFAM" id="SSF46689">
    <property type="entry name" value="Homeodomain-like"/>
    <property type="match status" value="1"/>
</dbReference>
<reference evidence="8 9" key="1">
    <citation type="journal article" date="2018" name="Environ. Microbiol.">
        <title>Genomes of ubiquitous marine and hypersaline Hydrogenovibrio, Thiomicrorhabdus and Thiomicrospira spp. encode a diversity of mechanisms to sustain chemolithoautotrophy in heterogeneous environments.</title>
        <authorList>
            <person name="Scott K.M."/>
            <person name="Williams J."/>
            <person name="Porter C.M.B."/>
            <person name="Russel S."/>
            <person name="Harmer T.L."/>
            <person name="Paul J.H."/>
            <person name="Antonen K.M."/>
            <person name="Bridges M.K."/>
            <person name="Camper G.J."/>
            <person name="Campla C.K."/>
            <person name="Casella L.G."/>
            <person name="Chase E."/>
            <person name="Conrad J.W."/>
            <person name="Cruz M.C."/>
            <person name="Dunlap D.S."/>
            <person name="Duran L."/>
            <person name="Fahsbender E.M."/>
            <person name="Goldsmith D.B."/>
            <person name="Keeley R.F."/>
            <person name="Kondoff M.R."/>
            <person name="Kussy B.I."/>
            <person name="Lane M.K."/>
            <person name="Lawler S."/>
            <person name="Leigh B.A."/>
            <person name="Lewis C."/>
            <person name="Lostal L.M."/>
            <person name="Marking D."/>
            <person name="Mancera P.A."/>
            <person name="McClenthan E.C."/>
            <person name="McIntyre E.A."/>
            <person name="Mine J.A."/>
            <person name="Modi S."/>
            <person name="Moore B.D."/>
            <person name="Morgan W.A."/>
            <person name="Nelson K.M."/>
            <person name="Nguyen K.N."/>
            <person name="Ogburn N."/>
            <person name="Parrino D.G."/>
            <person name="Pedapudi A.D."/>
            <person name="Pelham R.P."/>
            <person name="Preece A.M."/>
            <person name="Rampersad E.A."/>
            <person name="Richardson J.C."/>
            <person name="Rodgers C.M."/>
            <person name="Schaffer B.L."/>
            <person name="Sheridan N.E."/>
            <person name="Solone M.R."/>
            <person name="Staley Z.R."/>
            <person name="Tabuchi M."/>
            <person name="Waide R.J."/>
            <person name="Wanjugi P.W."/>
            <person name="Young S."/>
            <person name="Clum A."/>
            <person name="Daum C."/>
            <person name="Huntemann M."/>
            <person name="Ivanova N."/>
            <person name="Kyrpides N."/>
            <person name="Mikhailova N."/>
            <person name="Palaniappan K."/>
            <person name="Pillay M."/>
            <person name="Reddy T.B.K."/>
            <person name="Shapiro N."/>
            <person name="Stamatis D."/>
            <person name="Varghese N."/>
            <person name="Woyke T."/>
            <person name="Boden R."/>
            <person name="Freyermuth S.K."/>
            <person name="Kerfeld C.A."/>
        </authorList>
    </citation>
    <scope>NUCLEOTIDE SEQUENCE [LARGE SCALE GENOMIC DNA]</scope>
    <source>
        <strain evidence="8 9">JR-2</strain>
    </source>
</reference>
<organism evidence="8 9">
    <name type="scientific">Hydrogenovibrio thermophilus</name>
    <dbReference type="NCBI Taxonomy" id="265883"/>
    <lineage>
        <taxon>Bacteria</taxon>
        <taxon>Pseudomonadati</taxon>
        <taxon>Pseudomonadota</taxon>
        <taxon>Gammaproteobacteria</taxon>
        <taxon>Thiotrichales</taxon>
        <taxon>Piscirickettsiaceae</taxon>
        <taxon>Hydrogenovibrio</taxon>
    </lineage>
</organism>
<evidence type="ECO:0000313" key="9">
    <source>
        <dbReference type="Proteomes" id="UP000285478"/>
    </source>
</evidence>
<dbReference type="PROSITE" id="PS00688">
    <property type="entry name" value="SIGMA54_INTERACT_3"/>
    <property type="match status" value="1"/>
</dbReference>
<proteinExistence type="predicted"/>
<evidence type="ECO:0000256" key="5">
    <source>
        <dbReference type="PROSITE-ProRule" id="PRU00169"/>
    </source>
</evidence>
<dbReference type="GO" id="GO:0006355">
    <property type="term" value="P:regulation of DNA-templated transcription"/>
    <property type="evidence" value="ECO:0007669"/>
    <property type="project" value="InterPro"/>
</dbReference>
<keyword evidence="9" id="KW-1185">Reference proteome</keyword>
<dbReference type="KEGG" id="htr:EPV75_12115"/>